<dbReference type="GO" id="GO:0009507">
    <property type="term" value="C:chloroplast"/>
    <property type="evidence" value="ECO:0007669"/>
    <property type="project" value="TreeGrafter"/>
</dbReference>
<reference evidence="2" key="1">
    <citation type="journal article" date="2021" name="bioRxiv">
        <title>Whole Genome Assembly and Annotation of Northern Wild Rice, Zizania palustris L., Supports a Whole Genome Duplication in the Zizania Genus.</title>
        <authorList>
            <person name="Haas M."/>
            <person name="Kono T."/>
            <person name="Macchietto M."/>
            <person name="Millas R."/>
            <person name="McGilp L."/>
            <person name="Shao M."/>
            <person name="Duquette J."/>
            <person name="Hirsch C.N."/>
            <person name="Kimball J."/>
        </authorList>
    </citation>
    <scope>NUCLEOTIDE SEQUENCE</scope>
    <source>
        <tissue evidence="2">Fresh leaf tissue</tissue>
    </source>
</reference>
<dbReference type="OrthoDB" id="3209743at2759"/>
<dbReference type="PANTHER" id="PTHR43330:SF1">
    <property type="entry name" value="METHIONINE AMINOPEPTIDASE 1B, CHLOROPLASTIC"/>
    <property type="match status" value="1"/>
</dbReference>
<gene>
    <name evidence="2" type="ORF">GUJ93_ZPchr0458g22447</name>
</gene>
<evidence type="ECO:0000313" key="3">
    <source>
        <dbReference type="Proteomes" id="UP000729402"/>
    </source>
</evidence>
<name>A0A8J5V2H9_ZIZPA</name>
<accession>A0A8J5V2H9</accession>
<evidence type="ECO:0000313" key="2">
    <source>
        <dbReference type="EMBL" id="KAG8043441.1"/>
    </source>
</evidence>
<organism evidence="2 3">
    <name type="scientific">Zizania palustris</name>
    <name type="common">Northern wild rice</name>
    <dbReference type="NCBI Taxonomy" id="103762"/>
    <lineage>
        <taxon>Eukaryota</taxon>
        <taxon>Viridiplantae</taxon>
        <taxon>Streptophyta</taxon>
        <taxon>Embryophyta</taxon>
        <taxon>Tracheophyta</taxon>
        <taxon>Spermatophyta</taxon>
        <taxon>Magnoliopsida</taxon>
        <taxon>Liliopsida</taxon>
        <taxon>Poales</taxon>
        <taxon>Poaceae</taxon>
        <taxon>BOP clade</taxon>
        <taxon>Oryzoideae</taxon>
        <taxon>Oryzeae</taxon>
        <taxon>Zizaniinae</taxon>
        <taxon>Zizania</taxon>
    </lineage>
</organism>
<dbReference type="EMBL" id="JAAALK010000953">
    <property type="protein sequence ID" value="KAG8043441.1"/>
    <property type="molecule type" value="Genomic_DNA"/>
</dbReference>
<sequence>MHDKESIGHMKAACKLAARVLEYAGTLVKPSVTTDEIDKAVHKMIIDAGGYPSLLGYGGFACAMEFLILTNCRMET</sequence>
<dbReference type="AlphaFoldDB" id="A0A8J5V2H9"/>
<feature type="domain" description="Peptidase M24" evidence="1">
    <location>
        <begin position="9"/>
        <end position="55"/>
    </location>
</feature>
<dbReference type="Proteomes" id="UP000729402">
    <property type="component" value="Unassembled WGS sequence"/>
</dbReference>
<evidence type="ECO:0000259" key="1">
    <source>
        <dbReference type="Pfam" id="PF00557"/>
    </source>
</evidence>
<dbReference type="Pfam" id="PF00557">
    <property type="entry name" value="Peptidase_M24"/>
    <property type="match status" value="1"/>
</dbReference>
<comment type="caution">
    <text evidence="2">The sequence shown here is derived from an EMBL/GenBank/DDBJ whole genome shotgun (WGS) entry which is preliminary data.</text>
</comment>
<proteinExistence type="predicted"/>
<keyword evidence="3" id="KW-1185">Reference proteome</keyword>
<protein>
    <recommendedName>
        <fullName evidence="1">Peptidase M24 domain-containing protein</fullName>
    </recommendedName>
</protein>
<dbReference type="GO" id="GO:0070006">
    <property type="term" value="F:metalloaminopeptidase activity"/>
    <property type="evidence" value="ECO:0007669"/>
    <property type="project" value="TreeGrafter"/>
</dbReference>
<reference evidence="2" key="2">
    <citation type="submission" date="2021-02" db="EMBL/GenBank/DDBJ databases">
        <authorList>
            <person name="Kimball J.A."/>
            <person name="Haas M.W."/>
            <person name="Macchietto M."/>
            <person name="Kono T."/>
            <person name="Duquette J."/>
            <person name="Shao M."/>
        </authorList>
    </citation>
    <scope>NUCLEOTIDE SEQUENCE</scope>
    <source>
        <tissue evidence="2">Fresh leaf tissue</tissue>
    </source>
</reference>
<dbReference type="InterPro" id="IPR000994">
    <property type="entry name" value="Pept_M24"/>
</dbReference>
<dbReference type="PANTHER" id="PTHR43330">
    <property type="entry name" value="METHIONINE AMINOPEPTIDASE"/>
    <property type="match status" value="1"/>
</dbReference>